<sequence length="229" mass="24969">MKNKKMKGMLAAVAAILSLHMGTLYAAEGVPASLDADTLEYDMRTGEATATGYVLLTRGDSHVTGNRATYNSKTQAATVEGNVIAVYQGTRLTCDYLMSDGQEHMMAQGNVRGSRDDKTFSGEQVDYFPQQNDYIVIDRGGQLTSGDDTFTADRIYGWLKDEHYIGEGNAHVVSPSRAMEAGGDQMDYYGKEQGKAVITGNAWAVQENNTMRSNRMTIYLADDGSAKVK</sequence>
<dbReference type="EMBL" id="CYYU01000005">
    <property type="protein sequence ID" value="CUN67465.1"/>
    <property type="molecule type" value="Genomic_DNA"/>
</dbReference>
<dbReference type="AlphaFoldDB" id="A0A173YWX4"/>
<dbReference type="Gene3D" id="2.60.450.10">
    <property type="entry name" value="Lipopolysaccharide (LPS) transport protein A like domain"/>
    <property type="match status" value="2"/>
</dbReference>
<organism evidence="4 5">
    <name type="scientific">Mitsuokella jalaludinii</name>
    <dbReference type="NCBI Taxonomy" id="187979"/>
    <lineage>
        <taxon>Bacteria</taxon>
        <taxon>Bacillati</taxon>
        <taxon>Bacillota</taxon>
        <taxon>Negativicutes</taxon>
        <taxon>Selenomonadales</taxon>
        <taxon>Selenomonadaceae</taxon>
        <taxon>Mitsuokella</taxon>
    </lineage>
</organism>
<keyword evidence="1 2" id="KW-0732">Signal</keyword>
<dbReference type="RefSeq" id="WP_055161208.1">
    <property type="nucleotide sequence ID" value="NZ_CABIWZ010000005.1"/>
</dbReference>
<proteinExistence type="predicted"/>
<accession>A0A173YWX4</accession>
<gene>
    <name evidence="4" type="ORF">ERS852385_01069</name>
</gene>
<dbReference type="GO" id="GO:0030288">
    <property type="term" value="C:outer membrane-bounded periplasmic space"/>
    <property type="evidence" value="ECO:0007669"/>
    <property type="project" value="TreeGrafter"/>
</dbReference>
<dbReference type="GeneID" id="83710354"/>
<keyword evidence="5" id="KW-1185">Reference proteome</keyword>
<dbReference type="InterPro" id="IPR005653">
    <property type="entry name" value="OstA-like_N"/>
</dbReference>
<dbReference type="PANTHER" id="PTHR36504">
    <property type="entry name" value="LIPOPOLYSACCHARIDE EXPORT SYSTEM PROTEIN LPTA"/>
    <property type="match status" value="1"/>
</dbReference>
<dbReference type="Proteomes" id="UP000095546">
    <property type="component" value="Unassembled WGS sequence"/>
</dbReference>
<evidence type="ECO:0000313" key="4">
    <source>
        <dbReference type="EMBL" id="CUN67465.1"/>
    </source>
</evidence>
<reference evidence="4 5" key="1">
    <citation type="submission" date="2015-09" db="EMBL/GenBank/DDBJ databases">
        <authorList>
            <consortium name="Pathogen Informatics"/>
        </authorList>
    </citation>
    <scope>NUCLEOTIDE SEQUENCE [LARGE SCALE GENOMIC DNA]</scope>
    <source>
        <strain evidence="4 5">2789STDY5608828</strain>
    </source>
</reference>
<dbReference type="STRING" id="187979.ERS852385_01069"/>
<dbReference type="OrthoDB" id="1678041at2"/>
<dbReference type="GO" id="GO:0009279">
    <property type="term" value="C:cell outer membrane"/>
    <property type="evidence" value="ECO:0007669"/>
    <property type="project" value="TreeGrafter"/>
</dbReference>
<dbReference type="GO" id="GO:0017089">
    <property type="term" value="F:glycolipid transfer activity"/>
    <property type="evidence" value="ECO:0007669"/>
    <property type="project" value="TreeGrafter"/>
</dbReference>
<feature type="signal peptide" evidence="2">
    <location>
        <begin position="1"/>
        <end position="26"/>
    </location>
</feature>
<dbReference type="GO" id="GO:0015920">
    <property type="term" value="P:lipopolysaccharide transport"/>
    <property type="evidence" value="ECO:0007669"/>
    <property type="project" value="TreeGrafter"/>
</dbReference>
<evidence type="ECO:0000313" key="5">
    <source>
        <dbReference type="Proteomes" id="UP000095546"/>
    </source>
</evidence>
<evidence type="ECO:0000259" key="3">
    <source>
        <dbReference type="Pfam" id="PF03968"/>
    </source>
</evidence>
<dbReference type="PANTHER" id="PTHR36504:SF1">
    <property type="entry name" value="LIPOPOLYSACCHARIDE EXPORT SYSTEM PROTEIN LPTA"/>
    <property type="match status" value="1"/>
</dbReference>
<protein>
    <submittedName>
        <fullName evidence="4">Organic solvent tolerance protein OstA</fullName>
    </submittedName>
</protein>
<evidence type="ECO:0000256" key="1">
    <source>
        <dbReference type="ARBA" id="ARBA00022729"/>
    </source>
</evidence>
<dbReference type="eggNOG" id="COG1452">
    <property type="taxonomic scope" value="Bacteria"/>
</dbReference>
<evidence type="ECO:0000256" key="2">
    <source>
        <dbReference type="SAM" id="SignalP"/>
    </source>
</evidence>
<feature type="domain" description="Organic solvent tolerance-like N-terminal" evidence="3">
    <location>
        <begin position="35"/>
        <end position="156"/>
    </location>
</feature>
<dbReference type="InterPro" id="IPR052037">
    <property type="entry name" value="LPS_export_LptA"/>
</dbReference>
<feature type="chain" id="PRO_5008016457" evidence="2">
    <location>
        <begin position="27"/>
        <end position="229"/>
    </location>
</feature>
<dbReference type="Pfam" id="PF03968">
    <property type="entry name" value="LptD_N"/>
    <property type="match status" value="1"/>
</dbReference>
<name>A0A173YWX4_9FIRM</name>